<dbReference type="AlphaFoldDB" id="A0A843X1N9"/>
<name>A0A843X1N9_COLES</name>
<evidence type="ECO:0000313" key="2">
    <source>
        <dbReference type="EMBL" id="MQM14866.1"/>
    </source>
</evidence>
<keyword evidence="1" id="KW-1133">Transmembrane helix</keyword>
<comment type="caution">
    <text evidence="2">The sequence shown here is derived from an EMBL/GenBank/DDBJ whole genome shotgun (WGS) entry which is preliminary data.</text>
</comment>
<evidence type="ECO:0000313" key="3">
    <source>
        <dbReference type="Proteomes" id="UP000652761"/>
    </source>
</evidence>
<keyword evidence="1" id="KW-0472">Membrane</keyword>
<feature type="transmembrane region" description="Helical" evidence="1">
    <location>
        <begin position="92"/>
        <end position="114"/>
    </location>
</feature>
<accession>A0A843X1N9</accession>
<protein>
    <submittedName>
        <fullName evidence="2">Uncharacterized protein</fullName>
    </submittedName>
</protein>
<keyword evidence="3" id="KW-1185">Reference proteome</keyword>
<dbReference type="Proteomes" id="UP000652761">
    <property type="component" value="Unassembled WGS sequence"/>
</dbReference>
<sequence>MFFPHPLLSTSPTITLELLHEFRWLAGARGKAVVRVVAANRAENDELERGVRGAFLGFRHDSRFFGSSIAFLRVLHVGELGGLIDPSIGSCFSGLIMVCVVFLDTLTPVFELYVRLRERRQWDSDFPELVLVSLIVCPGVGTVVTMIVACGVPEWWHSFGYGW</sequence>
<proteinExistence type="predicted"/>
<evidence type="ECO:0000256" key="1">
    <source>
        <dbReference type="SAM" id="Phobius"/>
    </source>
</evidence>
<organism evidence="2 3">
    <name type="scientific">Colocasia esculenta</name>
    <name type="common">Wild taro</name>
    <name type="synonym">Arum esculentum</name>
    <dbReference type="NCBI Taxonomy" id="4460"/>
    <lineage>
        <taxon>Eukaryota</taxon>
        <taxon>Viridiplantae</taxon>
        <taxon>Streptophyta</taxon>
        <taxon>Embryophyta</taxon>
        <taxon>Tracheophyta</taxon>
        <taxon>Spermatophyta</taxon>
        <taxon>Magnoliopsida</taxon>
        <taxon>Liliopsida</taxon>
        <taxon>Araceae</taxon>
        <taxon>Aroideae</taxon>
        <taxon>Colocasieae</taxon>
        <taxon>Colocasia</taxon>
    </lineage>
</organism>
<reference evidence="2" key="1">
    <citation type="submission" date="2017-07" db="EMBL/GenBank/DDBJ databases">
        <title>Taro Niue Genome Assembly and Annotation.</title>
        <authorList>
            <person name="Atibalentja N."/>
            <person name="Keating K."/>
            <person name="Fields C.J."/>
        </authorList>
    </citation>
    <scope>NUCLEOTIDE SEQUENCE</scope>
    <source>
        <strain evidence="2">Niue_2</strain>
        <tissue evidence="2">Leaf</tissue>
    </source>
</reference>
<feature type="transmembrane region" description="Helical" evidence="1">
    <location>
        <begin position="126"/>
        <end position="149"/>
    </location>
</feature>
<keyword evidence="1" id="KW-0812">Transmembrane</keyword>
<gene>
    <name evidence="2" type="ORF">Taro_047798</name>
</gene>
<dbReference type="EMBL" id="NMUH01006264">
    <property type="protein sequence ID" value="MQM14866.1"/>
    <property type="molecule type" value="Genomic_DNA"/>
</dbReference>